<dbReference type="InterPro" id="IPR037171">
    <property type="entry name" value="NagB/RpiA_transferase-like"/>
</dbReference>
<dbReference type="NCBIfam" id="TIGR02428">
    <property type="entry name" value="pcaJ_scoB_fam"/>
    <property type="match status" value="1"/>
</dbReference>
<dbReference type="SMART" id="SM00882">
    <property type="entry name" value="CoA_trans"/>
    <property type="match status" value="1"/>
</dbReference>
<dbReference type="RefSeq" id="WP_091767808.1">
    <property type="nucleotide sequence ID" value="NZ_FNBT01000005.1"/>
</dbReference>
<dbReference type="SUPFAM" id="SSF100950">
    <property type="entry name" value="NagB/RpiA/CoA transferase-like"/>
    <property type="match status" value="1"/>
</dbReference>
<evidence type="ECO:0000256" key="1">
    <source>
        <dbReference type="ARBA" id="ARBA00007047"/>
    </source>
</evidence>
<name>A0A1G7MRD8_9ACTN</name>
<dbReference type="Gene3D" id="3.40.1080.10">
    <property type="entry name" value="Glutaconate Coenzyme A-transferase"/>
    <property type="match status" value="1"/>
</dbReference>
<dbReference type="OrthoDB" id="9778604at2"/>
<dbReference type="InterPro" id="IPR012791">
    <property type="entry name" value="3-oxoacid_CoA-transf_B"/>
</dbReference>
<keyword evidence="2 3" id="KW-0808">Transferase</keyword>
<dbReference type="Proteomes" id="UP000199406">
    <property type="component" value="Unassembled WGS sequence"/>
</dbReference>
<evidence type="ECO:0000256" key="2">
    <source>
        <dbReference type="ARBA" id="ARBA00022679"/>
    </source>
</evidence>
<dbReference type="InterPro" id="IPR004165">
    <property type="entry name" value="CoA_trans_fam_I"/>
</dbReference>
<dbReference type="GO" id="GO:0008410">
    <property type="term" value="F:CoA-transferase activity"/>
    <property type="evidence" value="ECO:0007669"/>
    <property type="project" value="InterPro"/>
</dbReference>
<dbReference type="PANTHER" id="PTHR13707">
    <property type="entry name" value="KETOACID-COENZYME A TRANSFERASE"/>
    <property type="match status" value="1"/>
</dbReference>
<evidence type="ECO:0000313" key="4">
    <source>
        <dbReference type="Proteomes" id="UP000199406"/>
    </source>
</evidence>
<dbReference type="PANTHER" id="PTHR13707:SF57">
    <property type="entry name" value="SUCCINYL-COA:3-KETOACID COENZYME A TRANSFERASE SUBUNIT B-RELATED"/>
    <property type="match status" value="1"/>
</dbReference>
<dbReference type="Pfam" id="PF01144">
    <property type="entry name" value="CoA_trans"/>
    <property type="match status" value="1"/>
</dbReference>
<keyword evidence="4" id="KW-1185">Reference proteome</keyword>
<accession>A0A1G7MRD8</accession>
<sequence length="225" mass="23489">MSGPRLSLTDMARRVARDIPSGAYVNLGIGMPTLVGDVVSPEKEIVYHSENGILGMGPAPAPGEGDPELINAGKQPVTLVPGGSYFHHTDSFMMMRGGHIDVTVLGAFQISATGDLANWATDEVGHPPAVGGAMDLAVGAKRVLVLMTHTTKDGRPKILPACTFPLTAAGVVDRIYTELAVIDVTADGLVVREVVAGLERAELQERTGARLAFADDVAELEPGAV</sequence>
<comment type="similarity">
    <text evidence="1">Belongs to the 3-oxoacid CoA-transferase subunit B family.</text>
</comment>
<dbReference type="STRING" id="1550231.SAMN05660662_2857"/>
<proteinExistence type="inferred from homology"/>
<organism evidence="3 4">
    <name type="scientific">Blastococcus aurantiacus</name>
    <dbReference type="NCBI Taxonomy" id="1550231"/>
    <lineage>
        <taxon>Bacteria</taxon>
        <taxon>Bacillati</taxon>
        <taxon>Actinomycetota</taxon>
        <taxon>Actinomycetes</taxon>
        <taxon>Geodermatophilales</taxon>
        <taxon>Geodermatophilaceae</taxon>
        <taxon>Blastococcus</taxon>
    </lineage>
</organism>
<dbReference type="AlphaFoldDB" id="A0A1G7MRD8"/>
<evidence type="ECO:0000313" key="3">
    <source>
        <dbReference type="EMBL" id="SDF63679.1"/>
    </source>
</evidence>
<reference evidence="4" key="1">
    <citation type="submission" date="2016-10" db="EMBL/GenBank/DDBJ databases">
        <authorList>
            <person name="Varghese N."/>
            <person name="Submissions S."/>
        </authorList>
    </citation>
    <scope>NUCLEOTIDE SEQUENCE [LARGE SCALE GENOMIC DNA]</scope>
    <source>
        <strain evidence="4">DSM 44268</strain>
    </source>
</reference>
<protein>
    <submittedName>
        <fullName evidence="3">3-oxoadipate CoA-transferase beta subunit</fullName>
    </submittedName>
</protein>
<gene>
    <name evidence="3" type="ORF">SAMN05660662_2857</name>
</gene>
<dbReference type="EMBL" id="FNBT01000005">
    <property type="protein sequence ID" value="SDF63679.1"/>
    <property type="molecule type" value="Genomic_DNA"/>
</dbReference>